<reference evidence="1" key="2">
    <citation type="journal article" date="2015" name="Fish Shellfish Immunol.">
        <title>Early steps in the European eel (Anguilla anguilla)-Vibrio vulnificus interaction in the gills: Role of the RtxA13 toxin.</title>
        <authorList>
            <person name="Callol A."/>
            <person name="Pajuelo D."/>
            <person name="Ebbesson L."/>
            <person name="Teles M."/>
            <person name="MacKenzie S."/>
            <person name="Amaro C."/>
        </authorList>
    </citation>
    <scope>NUCLEOTIDE SEQUENCE</scope>
</reference>
<proteinExistence type="predicted"/>
<organism evidence="1">
    <name type="scientific">Anguilla anguilla</name>
    <name type="common">European freshwater eel</name>
    <name type="synonym">Muraena anguilla</name>
    <dbReference type="NCBI Taxonomy" id="7936"/>
    <lineage>
        <taxon>Eukaryota</taxon>
        <taxon>Metazoa</taxon>
        <taxon>Chordata</taxon>
        <taxon>Craniata</taxon>
        <taxon>Vertebrata</taxon>
        <taxon>Euteleostomi</taxon>
        <taxon>Actinopterygii</taxon>
        <taxon>Neopterygii</taxon>
        <taxon>Teleostei</taxon>
        <taxon>Anguilliformes</taxon>
        <taxon>Anguillidae</taxon>
        <taxon>Anguilla</taxon>
    </lineage>
</organism>
<dbReference type="EMBL" id="GBXM01098691">
    <property type="protein sequence ID" value="JAH09886.1"/>
    <property type="molecule type" value="Transcribed_RNA"/>
</dbReference>
<accession>A0A0E9PZ37</accession>
<dbReference type="AlphaFoldDB" id="A0A0E9PZ37"/>
<evidence type="ECO:0000313" key="1">
    <source>
        <dbReference type="EMBL" id="JAH09886.1"/>
    </source>
</evidence>
<name>A0A0E9PZ37_ANGAN</name>
<reference evidence="1" key="1">
    <citation type="submission" date="2014-11" db="EMBL/GenBank/DDBJ databases">
        <authorList>
            <person name="Amaro Gonzalez C."/>
        </authorList>
    </citation>
    <scope>NUCLEOTIDE SEQUENCE</scope>
</reference>
<protein>
    <submittedName>
        <fullName evidence="1">Uncharacterized protein</fullName>
    </submittedName>
</protein>
<sequence>MSLCESALQMNSCISLSGL</sequence>